<dbReference type="STRING" id="1179773.BN6_10490"/>
<keyword evidence="2" id="KW-1185">Reference proteome</keyword>
<dbReference type="EMBL" id="HE804045">
    <property type="protein sequence ID" value="CCH28377.1"/>
    <property type="molecule type" value="Genomic_DNA"/>
</dbReference>
<gene>
    <name evidence="1" type="ordered locus">BN6_10490</name>
</gene>
<dbReference type="HOGENOM" id="CLU_2809865_0_0_11"/>
<dbReference type="RefSeq" id="WP_015098490.1">
    <property type="nucleotide sequence ID" value="NC_019673.1"/>
</dbReference>
<dbReference type="eggNOG" id="ENOG50325HC">
    <property type="taxonomic scope" value="Bacteria"/>
</dbReference>
<evidence type="ECO:0000313" key="1">
    <source>
        <dbReference type="EMBL" id="CCH28377.1"/>
    </source>
</evidence>
<dbReference type="AlphaFoldDB" id="K0JS93"/>
<accession>K0JS93</accession>
<proteinExistence type="predicted"/>
<dbReference type="OrthoDB" id="4250395at2"/>
<dbReference type="Proteomes" id="UP000006281">
    <property type="component" value="Chromosome"/>
</dbReference>
<dbReference type="KEGG" id="sesp:BN6_10490"/>
<evidence type="ECO:0000313" key="2">
    <source>
        <dbReference type="Proteomes" id="UP000006281"/>
    </source>
</evidence>
<organism evidence="1 2">
    <name type="scientific">Saccharothrix espanaensis (strain ATCC 51144 / DSM 44229 / JCM 9112 / NBRC 15066 / NRRL 15764)</name>
    <dbReference type="NCBI Taxonomy" id="1179773"/>
    <lineage>
        <taxon>Bacteria</taxon>
        <taxon>Bacillati</taxon>
        <taxon>Actinomycetota</taxon>
        <taxon>Actinomycetes</taxon>
        <taxon>Pseudonocardiales</taxon>
        <taxon>Pseudonocardiaceae</taxon>
        <taxon>Saccharothrix</taxon>
    </lineage>
</organism>
<dbReference type="PATRIC" id="fig|1179773.3.peg.1048"/>
<sequence length="67" mass="7735">MRNVLSRASDKLLALVVPTVEARAEACERDYSWCDGDCPFWWWRRAHHVVCDNGYAFIEYECCGCGC</sequence>
<protein>
    <submittedName>
        <fullName evidence="1">Putative secreted protein</fullName>
    </submittedName>
</protein>
<reference evidence="1 2" key="1">
    <citation type="journal article" date="2012" name="BMC Genomics">
        <title>Complete genome sequence of Saccharothrix espanaensis DSM 44229T and comparison to the other completely sequenced Pseudonocardiaceae.</title>
        <authorList>
            <person name="Strobel T."/>
            <person name="Al-Dilaimi A."/>
            <person name="Blom J."/>
            <person name="Gessner A."/>
            <person name="Kalinowski J."/>
            <person name="Luzhetska M."/>
            <person name="Puhler A."/>
            <person name="Szczepanowski R."/>
            <person name="Bechthold A."/>
            <person name="Ruckert C."/>
        </authorList>
    </citation>
    <scope>NUCLEOTIDE SEQUENCE [LARGE SCALE GENOMIC DNA]</scope>
    <source>
        <strain evidence="2">ATCC 51144 / DSM 44229 / JCM 9112 / NBRC 15066 / NRRL 15764</strain>
    </source>
</reference>
<name>K0JS93_SACES</name>